<organism evidence="1 2">
    <name type="scientific">Phanerochaete sordida</name>
    <dbReference type="NCBI Taxonomy" id="48140"/>
    <lineage>
        <taxon>Eukaryota</taxon>
        <taxon>Fungi</taxon>
        <taxon>Dikarya</taxon>
        <taxon>Basidiomycota</taxon>
        <taxon>Agaricomycotina</taxon>
        <taxon>Agaricomycetes</taxon>
        <taxon>Polyporales</taxon>
        <taxon>Phanerochaetaceae</taxon>
        <taxon>Phanerochaete</taxon>
    </lineage>
</organism>
<protein>
    <submittedName>
        <fullName evidence="1">Uncharacterized protein</fullName>
    </submittedName>
</protein>
<keyword evidence="2" id="KW-1185">Reference proteome</keyword>
<name>A0A9P3GLE7_9APHY</name>
<dbReference type="Proteomes" id="UP000703269">
    <property type="component" value="Unassembled WGS sequence"/>
</dbReference>
<dbReference type="AlphaFoldDB" id="A0A9P3GLE7"/>
<comment type="caution">
    <text evidence="1">The sequence shown here is derived from an EMBL/GenBank/DDBJ whole genome shotgun (WGS) entry which is preliminary data.</text>
</comment>
<accession>A0A9P3GLE7</accession>
<evidence type="ECO:0000313" key="2">
    <source>
        <dbReference type="Proteomes" id="UP000703269"/>
    </source>
</evidence>
<dbReference type="OrthoDB" id="2827579at2759"/>
<gene>
    <name evidence="1" type="ORF">PsYK624_142050</name>
</gene>
<proteinExistence type="predicted"/>
<evidence type="ECO:0000313" key="1">
    <source>
        <dbReference type="EMBL" id="GJE97983.1"/>
    </source>
</evidence>
<dbReference type="EMBL" id="BPQB01000080">
    <property type="protein sequence ID" value="GJE97983.1"/>
    <property type="molecule type" value="Genomic_DNA"/>
</dbReference>
<reference evidence="1 2" key="1">
    <citation type="submission" date="2021-08" db="EMBL/GenBank/DDBJ databases">
        <title>Draft Genome Sequence of Phanerochaete sordida strain YK-624.</title>
        <authorList>
            <person name="Mori T."/>
            <person name="Dohra H."/>
            <person name="Suzuki T."/>
            <person name="Kawagishi H."/>
            <person name="Hirai H."/>
        </authorList>
    </citation>
    <scope>NUCLEOTIDE SEQUENCE [LARGE SCALE GENOMIC DNA]</scope>
    <source>
        <strain evidence="1 2">YK-624</strain>
    </source>
</reference>
<sequence>MSGDNRVGYEILANKFVVAGFLKDPLPEDVIQKFEDESAKGRQYAQGYIIHVDRTVRKDATVKDFHELCLKHFTAEENPYYPYFWVVLDARTAKDGTVLVYHDRQPDYDKKAEDPPEELRANPSGLQVLLSCLDVSELTISDILINDRPDDEVDTWVYDVPFDHSEQHQNARVAVDKFESKSAKSGEFTILHAKDVSKVAPNFDASKEVEVWWFGKVPEKILLQVIKDDNTLVTYAK</sequence>